<sequence>MLAAKEEYVRISRTFLREFVRSLLRVDFDFALFSSHLFSAVVEDFSPATAPVFLFKSLIDLCVMLPFLAITPTVREGAQQRRSANGNLTQAHIDALQKFVHFRFIQIYILR</sequence>
<dbReference type="EMBL" id="UYRT01017273">
    <property type="protein sequence ID" value="VDK56759.1"/>
    <property type="molecule type" value="Genomic_DNA"/>
</dbReference>
<gene>
    <name evidence="1" type="ORF">GPUH_LOCUS6972</name>
</gene>
<evidence type="ECO:0000313" key="3">
    <source>
        <dbReference type="WBParaSite" id="GPUH_0000698001-mRNA-1"/>
    </source>
</evidence>
<evidence type="ECO:0000313" key="2">
    <source>
        <dbReference type="Proteomes" id="UP000271098"/>
    </source>
</evidence>
<reference evidence="3" key="1">
    <citation type="submission" date="2016-06" db="UniProtKB">
        <authorList>
            <consortium name="WormBaseParasite"/>
        </authorList>
    </citation>
    <scope>IDENTIFICATION</scope>
</reference>
<dbReference type="OrthoDB" id="19938at2759"/>
<reference evidence="1 2" key="2">
    <citation type="submission" date="2018-11" db="EMBL/GenBank/DDBJ databases">
        <authorList>
            <consortium name="Pathogen Informatics"/>
        </authorList>
    </citation>
    <scope>NUCLEOTIDE SEQUENCE [LARGE SCALE GENOMIC DNA]</scope>
</reference>
<keyword evidence="2" id="KW-1185">Reference proteome</keyword>
<dbReference type="Proteomes" id="UP000271098">
    <property type="component" value="Unassembled WGS sequence"/>
</dbReference>
<proteinExistence type="predicted"/>
<accession>A0A183DE30</accession>
<dbReference type="WBParaSite" id="GPUH_0000698001-mRNA-1">
    <property type="protein sequence ID" value="GPUH_0000698001-mRNA-1"/>
    <property type="gene ID" value="GPUH_0000698001"/>
</dbReference>
<protein>
    <submittedName>
        <fullName evidence="1 3">Uncharacterized protein</fullName>
    </submittedName>
</protein>
<name>A0A183DE30_9BILA</name>
<organism evidence="3">
    <name type="scientific">Gongylonema pulchrum</name>
    <dbReference type="NCBI Taxonomy" id="637853"/>
    <lineage>
        <taxon>Eukaryota</taxon>
        <taxon>Metazoa</taxon>
        <taxon>Ecdysozoa</taxon>
        <taxon>Nematoda</taxon>
        <taxon>Chromadorea</taxon>
        <taxon>Rhabditida</taxon>
        <taxon>Spirurina</taxon>
        <taxon>Spiruromorpha</taxon>
        <taxon>Spiruroidea</taxon>
        <taxon>Gongylonematidae</taxon>
        <taxon>Gongylonema</taxon>
    </lineage>
</organism>
<evidence type="ECO:0000313" key="1">
    <source>
        <dbReference type="EMBL" id="VDK56759.1"/>
    </source>
</evidence>
<dbReference type="AlphaFoldDB" id="A0A183DE30"/>